<feature type="compositionally biased region" description="Polar residues" evidence="5">
    <location>
        <begin position="304"/>
        <end position="313"/>
    </location>
</feature>
<dbReference type="InterPro" id="IPR004045">
    <property type="entry name" value="Glutathione_S-Trfase_N"/>
</dbReference>
<feature type="transmembrane region" description="Helical" evidence="6">
    <location>
        <begin position="252"/>
        <end position="274"/>
    </location>
</feature>
<dbReference type="InterPro" id="IPR040079">
    <property type="entry name" value="Glutathione_S-Trfase"/>
</dbReference>
<evidence type="ECO:0000259" key="7">
    <source>
        <dbReference type="PROSITE" id="PS50404"/>
    </source>
</evidence>
<comment type="subcellular location">
    <subcellularLocation>
        <location evidence="1">Membrane</location>
        <topology evidence="1">Multi-pass membrane protein</topology>
    </subcellularLocation>
</comment>
<feature type="transmembrane region" description="Helical" evidence="6">
    <location>
        <begin position="430"/>
        <end position="448"/>
    </location>
</feature>
<dbReference type="AlphaFoldDB" id="A0A1S9RKW6"/>
<feature type="compositionally biased region" description="Basic and acidic residues" evidence="5">
    <location>
        <begin position="1"/>
        <end position="15"/>
    </location>
</feature>
<dbReference type="PANTHER" id="PTHR43968:SF13">
    <property type="entry name" value="GLUTATHIONE TRANSFERASE OMEGA-1"/>
    <property type="match status" value="1"/>
</dbReference>
<organism evidence="9 10">
    <name type="scientific">Penicillium brasilianum</name>
    <dbReference type="NCBI Taxonomy" id="104259"/>
    <lineage>
        <taxon>Eukaryota</taxon>
        <taxon>Fungi</taxon>
        <taxon>Dikarya</taxon>
        <taxon>Ascomycota</taxon>
        <taxon>Pezizomycotina</taxon>
        <taxon>Eurotiomycetes</taxon>
        <taxon>Eurotiomycetidae</taxon>
        <taxon>Eurotiales</taxon>
        <taxon>Aspergillaceae</taxon>
        <taxon>Penicillium</taxon>
    </lineage>
</organism>
<dbReference type="SUPFAM" id="SSF47616">
    <property type="entry name" value="GST C-terminal domain-like"/>
    <property type="match status" value="1"/>
</dbReference>
<dbReference type="InterPro" id="IPR010987">
    <property type="entry name" value="Glutathione-S-Trfase_C-like"/>
</dbReference>
<dbReference type="SUPFAM" id="SSF52833">
    <property type="entry name" value="Thioredoxin-like"/>
    <property type="match status" value="1"/>
</dbReference>
<keyword evidence="3 6" id="KW-1133">Transmembrane helix</keyword>
<feature type="transmembrane region" description="Helical" evidence="6">
    <location>
        <begin position="404"/>
        <end position="424"/>
    </location>
</feature>
<dbReference type="GO" id="GO:0016020">
    <property type="term" value="C:membrane"/>
    <property type="evidence" value="ECO:0007669"/>
    <property type="project" value="UniProtKB-SubCell"/>
</dbReference>
<accession>A0A1S9RKW6</accession>
<dbReference type="PROSITE" id="PS50404">
    <property type="entry name" value="GST_NTER"/>
    <property type="match status" value="1"/>
</dbReference>
<reference evidence="10" key="1">
    <citation type="submission" date="2015-09" db="EMBL/GenBank/DDBJ databases">
        <authorList>
            <person name="Fill T.P."/>
            <person name="Baretta J.F."/>
            <person name="de Almeida L.G."/>
            <person name="Rocha M."/>
            <person name="de Souza D.H."/>
            <person name="Malavazi I."/>
            <person name="Cerdeira L.T."/>
            <person name="Hong H."/>
            <person name="Samborskyy M."/>
            <person name="de Vasconcelos A.T."/>
            <person name="Leadlay P."/>
            <person name="Rodrigues-Filho E."/>
        </authorList>
    </citation>
    <scope>NUCLEOTIDE SEQUENCE [LARGE SCALE GENOMIC DNA]</scope>
    <source>
        <strain evidence="10">LaBioMMi 136</strain>
    </source>
</reference>
<dbReference type="InterPro" id="IPR036249">
    <property type="entry name" value="Thioredoxin-like_sf"/>
</dbReference>
<proteinExistence type="predicted"/>
<keyword evidence="4 6" id="KW-0472">Membrane</keyword>
<dbReference type="InterPro" id="IPR050983">
    <property type="entry name" value="GST_Omega/HSP26"/>
</dbReference>
<feature type="transmembrane region" description="Helical" evidence="6">
    <location>
        <begin position="495"/>
        <end position="517"/>
    </location>
</feature>
<dbReference type="PANTHER" id="PTHR43968">
    <property type="match status" value="1"/>
</dbReference>
<feature type="domain" description="GST N-terminal" evidence="7">
    <location>
        <begin position="546"/>
        <end position="628"/>
    </location>
</feature>
<dbReference type="Gene3D" id="1.20.1050.10">
    <property type="match status" value="1"/>
</dbReference>
<dbReference type="Pfam" id="PF13409">
    <property type="entry name" value="GST_N_2"/>
    <property type="match status" value="1"/>
</dbReference>
<feature type="transmembrane region" description="Helical" evidence="6">
    <location>
        <begin position="211"/>
        <end position="232"/>
    </location>
</feature>
<dbReference type="SFLD" id="SFLDS00019">
    <property type="entry name" value="Glutathione_Transferase_(cytos"/>
    <property type="match status" value="1"/>
</dbReference>
<name>A0A1S9RKW6_PENBI</name>
<dbReference type="SFLD" id="SFLDG00358">
    <property type="entry name" value="Main_(cytGST)"/>
    <property type="match status" value="1"/>
</dbReference>
<dbReference type="Pfam" id="PF02535">
    <property type="entry name" value="Zip"/>
    <property type="match status" value="1"/>
</dbReference>
<dbReference type="GO" id="GO:0005737">
    <property type="term" value="C:cytoplasm"/>
    <property type="evidence" value="ECO:0007669"/>
    <property type="project" value="TreeGrafter"/>
</dbReference>
<evidence type="ECO:0000256" key="6">
    <source>
        <dbReference type="SAM" id="Phobius"/>
    </source>
</evidence>
<feature type="region of interest" description="Disordered" evidence="5">
    <location>
        <begin position="1"/>
        <end position="20"/>
    </location>
</feature>
<evidence type="ECO:0000313" key="10">
    <source>
        <dbReference type="Proteomes" id="UP000190744"/>
    </source>
</evidence>
<protein>
    <submittedName>
        <fullName evidence="9">Putative plasma membrane zinc ion transporter</fullName>
    </submittedName>
</protein>
<sequence>MNCPSRTDDTLEHDGWNQNPPLLAPDLTTCQDLNGIVNARENQDDRGESSALYRGPQRVETPLEPLSKERYPLSGRGMSLTLSGHLAPYEVSLQACQNDQSLNKILPSYQIIKSWTLWLFSVLCGSVLISNSRLNEYFTSQRQIIMEQPIESQRVAPMKRSKCASGDVRGDEYDLPLHVAALFIILATSTIACAFPILATRFPRLRIPPSFLFFVSHFGTGVLIATAFVHLLPTAFTSLGDPCLSSFWTTDYPAMPGAIALGGIFIVTVAEMVFSPAQHICRGGNLNTVKQSSLSGHQEGESPSGLNGTQSAMESLDQSSFLPTLDGRAHLRDMGPLIGRSSSISRAMSRVGERLDEIVRVASAPEMQSHPEKDNGTINGDIERHDHTFELTPEQRQKKETMQVYLLEMGILFHSVFIGMSLSVSTGNEFVILLIAIVFHQTFEGLALGSRIASLPWSERQLQPWIMSLAYGCTTPIGQAIGLATHTLYSPDSEVGLLLVGVMNAISAGLLIFASLVELMSEDFLSDESWRILYGRRRIRCVHPLQPLMSIIETDKCPVQRVWLALEEKQIPYQYIEVNPYNKPESLLSLNPRGLVPTLSCPTDPEPRPLYESTVILEYLEEAYPSHKPQFLPQDPYERARARIWIDYVTSRIIPSFHRFLQYQPAEGESAHNDAGLDKARGEFLDHLKVWTREMHPEGPYFLGPEVSLPDLVLAPWAVRLWVFDEFKTGGLGVPAEGQGGSDEAVWNRWRKWVSALENRKSIQETTSEKEYYLPIYKRYADNTAQSELAKATRSGRGVP</sequence>
<dbReference type="InterPro" id="IPR003689">
    <property type="entry name" value="ZIP"/>
</dbReference>
<dbReference type="PROSITE" id="PS50405">
    <property type="entry name" value="GST_CTER"/>
    <property type="match status" value="1"/>
</dbReference>
<dbReference type="Gene3D" id="3.40.30.10">
    <property type="entry name" value="Glutaredoxin"/>
    <property type="match status" value="1"/>
</dbReference>
<feature type="transmembrane region" description="Helical" evidence="6">
    <location>
        <begin position="177"/>
        <end position="199"/>
    </location>
</feature>
<dbReference type="Pfam" id="PF13410">
    <property type="entry name" value="GST_C_2"/>
    <property type="match status" value="1"/>
</dbReference>
<gene>
    <name evidence="9" type="ORF">PEBR_24539</name>
</gene>
<dbReference type="Proteomes" id="UP000190744">
    <property type="component" value="Unassembled WGS sequence"/>
</dbReference>
<evidence type="ECO:0000256" key="5">
    <source>
        <dbReference type="SAM" id="MobiDB-lite"/>
    </source>
</evidence>
<dbReference type="EMBL" id="LJBN01000155">
    <property type="protein sequence ID" value="OOQ86149.1"/>
    <property type="molecule type" value="Genomic_DNA"/>
</dbReference>
<feature type="transmembrane region" description="Helical" evidence="6">
    <location>
        <begin position="111"/>
        <end position="129"/>
    </location>
</feature>
<evidence type="ECO:0000256" key="3">
    <source>
        <dbReference type="ARBA" id="ARBA00022989"/>
    </source>
</evidence>
<dbReference type="InterPro" id="IPR036282">
    <property type="entry name" value="Glutathione-S-Trfase_C_sf"/>
</dbReference>
<keyword evidence="2 6" id="KW-0812">Transmembrane</keyword>
<dbReference type="GO" id="GO:0046873">
    <property type="term" value="F:metal ion transmembrane transporter activity"/>
    <property type="evidence" value="ECO:0007669"/>
    <property type="project" value="InterPro"/>
</dbReference>
<evidence type="ECO:0000256" key="1">
    <source>
        <dbReference type="ARBA" id="ARBA00004141"/>
    </source>
</evidence>
<comment type="caution">
    <text evidence="9">The sequence shown here is derived from an EMBL/GenBank/DDBJ whole genome shotgun (WGS) entry which is preliminary data.</text>
</comment>
<evidence type="ECO:0000259" key="8">
    <source>
        <dbReference type="PROSITE" id="PS50405"/>
    </source>
</evidence>
<feature type="region of interest" description="Disordered" evidence="5">
    <location>
        <begin position="291"/>
        <end position="313"/>
    </location>
</feature>
<evidence type="ECO:0000256" key="4">
    <source>
        <dbReference type="ARBA" id="ARBA00023136"/>
    </source>
</evidence>
<evidence type="ECO:0000313" key="9">
    <source>
        <dbReference type="EMBL" id="OOQ86149.1"/>
    </source>
</evidence>
<feature type="domain" description="GST C-terminal" evidence="8">
    <location>
        <begin position="635"/>
        <end position="776"/>
    </location>
</feature>
<evidence type="ECO:0000256" key="2">
    <source>
        <dbReference type="ARBA" id="ARBA00022692"/>
    </source>
</evidence>